<keyword evidence="1" id="KW-0812">Transmembrane</keyword>
<feature type="transmembrane region" description="Helical" evidence="1">
    <location>
        <begin position="91"/>
        <end position="120"/>
    </location>
</feature>
<gene>
    <name evidence="2" type="ORF">SAMN04488132_103213</name>
</gene>
<accession>A0A1T4M723</accession>
<reference evidence="2 3" key="1">
    <citation type="submission" date="2017-02" db="EMBL/GenBank/DDBJ databases">
        <authorList>
            <person name="Peterson S.W."/>
        </authorList>
    </citation>
    <scope>NUCLEOTIDE SEQUENCE [LARGE SCALE GENOMIC DNA]</scope>
    <source>
        <strain evidence="2 3">DSM 22335</strain>
    </source>
</reference>
<sequence length="176" mass="19641">MIASRTFLLLLIALVTLLIITALLRATERPFRKLEEIAYKETGAYAAWLGGTAAMLAISYLPAIQVLLEALDLIYGSLSMANTPLNVKKCFTAALTASCIILLIATACFWCWIILAGFITRPVLGKAALQEEMALNNISYFICRYTIIILCMLVLMPFYLVVLRYFLPAVNTPFYR</sequence>
<dbReference type="STRING" id="413434.SAMN04488132_103213"/>
<evidence type="ECO:0000313" key="3">
    <source>
        <dbReference type="Proteomes" id="UP000190888"/>
    </source>
</evidence>
<evidence type="ECO:0000256" key="1">
    <source>
        <dbReference type="SAM" id="Phobius"/>
    </source>
</evidence>
<feature type="transmembrane region" description="Helical" evidence="1">
    <location>
        <begin position="6"/>
        <end position="24"/>
    </location>
</feature>
<dbReference type="Proteomes" id="UP000190888">
    <property type="component" value="Unassembled WGS sequence"/>
</dbReference>
<proteinExistence type="predicted"/>
<keyword evidence="1" id="KW-1133">Transmembrane helix</keyword>
<dbReference type="AlphaFoldDB" id="A0A1T4M723"/>
<name>A0A1T4M723_9BACT</name>
<organism evidence="2 3">
    <name type="scientific">Sediminibacterium ginsengisoli</name>
    <dbReference type="NCBI Taxonomy" id="413434"/>
    <lineage>
        <taxon>Bacteria</taxon>
        <taxon>Pseudomonadati</taxon>
        <taxon>Bacteroidota</taxon>
        <taxon>Chitinophagia</taxon>
        <taxon>Chitinophagales</taxon>
        <taxon>Chitinophagaceae</taxon>
        <taxon>Sediminibacterium</taxon>
    </lineage>
</organism>
<keyword evidence="1" id="KW-0472">Membrane</keyword>
<dbReference type="EMBL" id="FUWH01000003">
    <property type="protein sequence ID" value="SJZ62712.1"/>
    <property type="molecule type" value="Genomic_DNA"/>
</dbReference>
<feature type="transmembrane region" description="Helical" evidence="1">
    <location>
        <begin position="141"/>
        <end position="167"/>
    </location>
</feature>
<dbReference type="RefSeq" id="WP_078830700.1">
    <property type="nucleotide sequence ID" value="NZ_FUWH01000003.1"/>
</dbReference>
<feature type="transmembrane region" description="Helical" evidence="1">
    <location>
        <begin position="45"/>
        <end position="71"/>
    </location>
</feature>
<protein>
    <submittedName>
        <fullName evidence="2">Uncharacterized protein</fullName>
    </submittedName>
</protein>
<keyword evidence="3" id="KW-1185">Reference proteome</keyword>
<evidence type="ECO:0000313" key="2">
    <source>
        <dbReference type="EMBL" id="SJZ62712.1"/>
    </source>
</evidence>